<keyword evidence="2" id="KW-0813">Transport</keyword>
<evidence type="ECO:0000256" key="3">
    <source>
        <dbReference type="ARBA" id="ARBA00022741"/>
    </source>
</evidence>
<dbReference type="GO" id="GO:0016887">
    <property type="term" value="F:ATP hydrolysis activity"/>
    <property type="evidence" value="ECO:0007669"/>
    <property type="project" value="InterPro"/>
</dbReference>
<feature type="domain" description="ABC transporter" evidence="6">
    <location>
        <begin position="2"/>
        <end position="235"/>
    </location>
</feature>
<dbReference type="RefSeq" id="WP_118990340.1">
    <property type="nucleotide sequence ID" value="NZ_CP023434.1"/>
</dbReference>
<comment type="similarity">
    <text evidence="1">Belongs to the ABC transporter superfamily.</text>
</comment>
<dbReference type="InterPro" id="IPR017871">
    <property type="entry name" value="ABC_transporter-like_CS"/>
</dbReference>
<evidence type="ECO:0000256" key="5">
    <source>
        <dbReference type="ARBA" id="ARBA00066388"/>
    </source>
</evidence>
<dbReference type="InterPro" id="IPR003439">
    <property type="entry name" value="ABC_transporter-like_ATP-bd"/>
</dbReference>
<keyword evidence="4 7" id="KW-0067">ATP-binding</keyword>
<evidence type="ECO:0000256" key="2">
    <source>
        <dbReference type="ARBA" id="ARBA00022448"/>
    </source>
</evidence>
<dbReference type="SUPFAM" id="SSF52540">
    <property type="entry name" value="P-loop containing nucleoside triphosphate hydrolases"/>
    <property type="match status" value="1"/>
</dbReference>
<dbReference type="GO" id="GO:0005524">
    <property type="term" value="F:ATP binding"/>
    <property type="evidence" value="ECO:0007669"/>
    <property type="project" value="UniProtKB-KW"/>
</dbReference>
<keyword evidence="8" id="KW-1185">Reference proteome</keyword>
<dbReference type="Proteomes" id="UP000263232">
    <property type="component" value="Chromosome"/>
</dbReference>
<keyword evidence="3" id="KW-0547">Nucleotide-binding</keyword>
<dbReference type="InterPro" id="IPR027417">
    <property type="entry name" value="P-loop_NTPase"/>
</dbReference>
<dbReference type="Gene3D" id="3.40.50.300">
    <property type="entry name" value="P-loop containing nucleotide triphosphate hydrolases"/>
    <property type="match status" value="1"/>
</dbReference>
<protein>
    <recommendedName>
        <fullName evidence="5">ABC-type quaternary amine transporter</fullName>
        <ecNumber evidence="5">7.6.2.9</ecNumber>
    </recommendedName>
</protein>
<dbReference type="AlphaFoldDB" id="A0A347WK21"/>
<dbReference type="FunFam" id="3.40.50.300:FF:000425">
    <property type="entry name" value="Probable ABC transporter, ATP-binding subunit"/>
    <property type="match status" value="1"/>
</dbReference>
<dbReference type="PROSITE" id="PS50893">
    <property type="entry name" value="ABC_TRANSPORTER_2"/>
    <property type="match status" value="1"/>
</dbReference>
<reference evidence="7 8" key="1">
    <citation type="submission" date="2017-09" db="EMBL/GenBank/DDBJ databases">
        <title>Complete genome sequence of Oxytococcus suis strain ZY16052.</title>
        <authorList>
            <person name="Li F."/>
        </authorList>
    </citation>
    <scope>NUCLEOTIDE SEQUENCE [LARGE SCALE GENOMIC DNA]</scope>
    <source>
        <strain evidence="7 8">ZY16052</strain>
    </source>
</reference>
<gene>
    <name evidence="7" type="ORF">CL176_05110</name>
</gene>
<dbReference type="PANTHER" id="PTHR43117:SF4">
    <property type="entry name" value="OSMOPROTECTANT IMPORT ATP-BINDING PROTEIN OSMV"/>
    <property type="match status" value="1"/>
</dbReference>
<evidence type="ECO:0000313" key="7">
    <source>
        <dbReference type="EMBL" id="AXY25428.1"/>
    </source>
</evidence>
<accession>A0A347WK21</accession>
<dbReference type="EMBL" id="CP023434">
    <property type="protein sequence ID" value="AXY25428.1"/>
    <property type="molecule type" value="Genomic_DNA"/>
</dbReference>
<dbReference type="PANTHER" id="PTHR43117">
    <property type="entry name" value="OSMOPROTECTANT IMPORT ATP-BINDING PROTEIN OSMV"/>
    <property type="match status" value="1"/>
</dbReference>
<evidence type="ECO:0000313" key="8">
    <source>
        <dbReference type="Proteomes" id="UP000263232"/>
    </source>
</evidence>
<dbReference type="Pfam" id="PF00005">
    <property type="entry name" value="ABC_tran"/>
    <property type="match status" value="1"/>
</dbReference>
<sequence>MIQFKQVTKKYGDTVAVSDVDMHIEANEFVVFIGLSGSGKTTSLSMINRMVEPTSGQIFIDGIDHQTIDPVTLRRNIGYVIQGIGLLPHYTIYENIITVPKLLGWSESDMRVRAETLIELIDLPLETLEEYPNQLSGGQQQRIGVARALAANPPVILMDEPFGALDPITRDALQDSLLELKARDQRTFVFVTHDVDEAFKLADKIAIWQYGELVQFDTPQNILLEPANDYVVELVGIQRIESARLAALTVADLASKDAVNGHKSSVTYPADALVSESMRSMLLDEASLFPVLDAKGQEISYVSKEAILDYYDAMHAAGKQVTV</sequence>
<dbReference type="SMART" id="SM00382">
    <property type="entry name" value="AAA"/>
    <property type="match status" value="1"/>
</dbReference>
<proteinExistence type="inferred from homology"/>
<dbReference type="GO" id="GO:0015418">
    <property type="term" value="F:ABC-type quaternary ammonium compound transporting activity"/>
    <property type="evidence" value="ECO:0007669"/>
    <property type="project" value="UniProtKB-EC"/>
</dbReference>
<evidence type="ECO:0000259" key="6">
    <source>
        <dbReference type="PROSITE" id="PS50893"/>
    </source>
</evidence>
<evidence type="ECO:0000256" key="1">
    <source>
        <dbReference type="ARBA" id="ARBA00005417"/>
    </source>
</evidence>
<dbReference type="OrthoDB" id="9802264at2"/>
<dbReference type="EC" id="7.6.2.9" evidence="5"/>
<dbReference type="PROSITE" id="PS00211">
    <property type="entry name" value="ABC_TRANSPORTER_1"/>
    <property type="match status" value="1"/>
</dbReference>
<dbReference type="KEGG" id="abae:CL176_05110"/>
<evidence type="ECO:0000256" key="4">
    <source>
        <dbReference type="ARBA" id="ARBA00022840"/>
    </source>
</evidence>
<name>A0A347WK21_9LACT</name>
<dbReference type="InterPro" id="IPR003593">
    <property type="entry name" value="AAA+_ATPase"/>
</dbReference>
<organism evidence="7 8">
    <name type="scientific">Suicoccus acidiformans</name>
    <dbReference type="NCBI Taxonomy" id="2036206"/>
    <lineage>
        <taxon>Bacteria</taxon>
        <taxon>Bacillati</taxon>
        <taxon>Bacillota</taxon>
        <taxon>Bacilli</taxon>
        <taxon>Lactobacillales</taxon>
        <taxon>Aerococcaceae</taxon>
        <taxon>Suicoccus</taxon>
    </lineage>
</organism>